<name>A0A523QI83_UNCAE</name>
<dbReference type="Pfam" id="PF13860">
    <property type="entry name" value="FlgD_ig"/>
    <property type="match status" value="1"/>
</dbReference>
<dbReference type="InterPro" id="IPR036116">
    <property type="entry name" value="FN3_sf"/>
</dbReference>
<reference evidence="3 4" key="1">
    <citation type="submission" date="2019-03" db="EMBL/GenBank/DDBJ databases">
        <title>Metabolic potential of uncultured bacteria and archaea associated with petroleum seepage in deep-sea sediments.</title>
        <authorList>
            <person name="Dong X."/>
            <person name="Hubert C."/>
        </authorList>
    </citation>
    <scope>NUCLEOTIDE SEQUENCE [LARGE SCALE GENOMIC DNA]</scope>
    <source>
        <strain evidence="3">E44_bin92</strain>
    </source>
</reference>
<protein>
    <recommendedName>
        <fullName evidence="5">Fibronectin type-III domain-containing protein</fullName>
    </recommendedName>
</protein>
<proteinExistence type="predicted"/>
<feature type="domain" description="Fibronectin type-III" evidence="2">
    <location>
        <begin position="2"/>
        <end position="100"/>
    </location>
</feature>
<dbReference type="InterPro" id="IPR003961">
    <property type="entry name" value="FN3_dom"/>
</dbReference>
<feature type="non-terminal residue" evidence="3">
    <location>
        <position position="1"/>
    </location>
</feature>
<dbReference type="PROSITE" id="PS50835">
    <property type="entry name" value="IG_LIKE"/>
    <property type="match status" value="1"/>
</dbReference>
<evidence type="ECO:0000259" key="1">
    <source>
        <dbReference type="PROSITE" id="PS50835"/>
    </source>
</evidence>
<evidence type="ECO:0000259" key="2">
    <source>
        <dbReference type="PROSITE" id="PS50853"/>
    </source>
</evidence>
<dbReference type="Proteomes" id="UP000320781">
    <property type="component" value="Unassembled WGS sequence"/>
</dbReference>
<dbReference type="AlphaFoldDB" id="A0A523QI83"/>
<evidence type="ECO:0000313" key="4">
    <source>
        <dbReference type="Proteomes" id="UP000320781"/>
    </source>
</evidence>
<evidence type="ECO:0008006" key="5">
    <source>
        <dbReference type="Google" id="ProtNLM"/>
    </source>
</evidence>
<organism evidence="3 4">
    <name type="scientific">Aerophobetes bacterium</name>
    <dbReference type="NCBI Taxonomy" id="2030807"/>
    <lineage>
        <taxon>Bacteria</taxon>
        <taxon>Candidatus Aerophobota</taxon>
    </lineage>
</organism>
<dbReference type="Gene3D" id="2.60.40.10">
    <property type="entry name" value="Immunoglobulins"/>
    <property type="match status" value="1"/>
</dbReference>
<feature type="domain" description="Ig-like" evidence="1">
    <location>
        <begin position="99"/>
        <end position="211"/>
    </location>
</feature>
<dbReference type="PROSITE" id="PS50853">
    <property type="entry name" value="FN3"/>
    <property type="match status" value="1"/>
</dbReference>
<dbReference type="Gene3D" id="2.60.40.4070">
    <property type="match status" value="1"/>
</dbReference>
<dbReference type="EMBL" id="SOKU01000236">
    <property type="protein sequence ID" value="TES85275.1"/>
    <property type="molecule type" value="Genomic_DNA"/>
</dbReference>
<sequence>PAPTNLSAMAIAGGSIKLTWTASSPETDVSQYNIYPATSSGGQNYSSPTYQVSAGTTTYTDTVTTDGVTYYYVVRAQDAVSNIETNTNEAYATASATGPSFSSITSDKSTYKDGDTITLTVTLDNNNIGCTLTANFSNIDDQYVTGKESVVNWGTDGVDNDGDGHVDNPAEQGVYVITYLISTVNGQADGSYSVSVTATDGAGNSAFTSISLTLDNTTPPGVVAYPNPSSLSRHTNLTFWGTGVPYAKIRIFTLAGELVKTLDEKYGTSKVSWDGRNEKGDKVARGIYIYVVENSTGKIAIVK</sequence>
<evidence type="ECO:0000313" key="3">
    <source>
        <dbReference type="EMBL" id="TES85275.1"/>
    </source>
</evidence>
<dbReference type="InterPro" id="IPR007110">
    <property type="entry name" value="Ig-like_dom"/>
</dbReference>
<gene>
    <name evidence="3" type="ORF">E3J95_04780</name>
</gene>
<accession>A0A523QI83</accession>
<dbReference type="InterPro" id="IPR013783">
    <property type="entry name" value="Ig-like_fold"/>
</dbReference>
<dbReference type="InterPro" id="IPR025965">
    <property type="entry name" value="FlgD/Vpr_Ig-like"/>
</dbReference>
<comment type="caution">
    <text evidence="3">The sequence shown here is derived from an EMBL/GenBank/DDBJ whole genome shotgun (WGS) entry which is preliminary data.</text>
</comment>
<dbReference type="SUPFAM" id="SSF49265">
    <property type="entry name" value="Fibronectin type III"/>
    <property type="match status" value="1"/>
</dbReference>